<keyword evidence="9" id="KW-1133">Transmembrane helix</keyword>
<gene>
    <name evidence="11" type="ORF">FB473_001236</name>
</gene>
<comment type="caution">
    <text evidence="11">The sequence shown here is derived from an EMBL/GenBank/DDBJ whole genome shotgun (WGS) entry which is preliminary data.</text>
</comment>
<dbReference type="Pfam" id="PF07730">
    <property type="entry name" value="HisKA_3"/>
    <property type="match status" value="1"/>
</dbReference>
<dbReference type="RefSeq" id="WP_167165644.1">
    <property type="nucleotide sequence ID" value="NZ_BAAAOO010000015.1"/>
</dbReference>
<dbReference type="EC" id="2.7.13.3" evidence="2"/>
<dbReference type="SUPFAM" id="SSF55874">
    <property type="entry name" value="ATPase domain of HSP90 chaperone/DNA topoisomerase II/histidine kinase"/>
    <property type="match status" value="1"/>
</dbReference>
<evidence type="ECO:0000256" key="3">
    <source>
        <dbReference type="ARBA" id="ARBA00022553"/>
    </source>
</evidence>
<evidence type="ECO:0000256" key="6">
    <source>
        <dbReference type="ARBA" id="ARBA00022777"/>
    </source>
</evidence>
<organism evidence="11 12">
    <name type="scientific">Brooklawnia cerclae</name>
    <dbReference type="NCBI Taxonomy" id="349934"/>
    <lineage>
        <taxon>Bacteria</taxon>
        <taxon>Bacillati</taxon>
        <taxon>Actinomycetota</taxon>
        <taxon>Actinomycetes</taxon>
        <taxon>Propionibacteriales</taxon>
        <taxon>Propionibacteriaceae</taxon>
        <taxon>Brooklawnia</taxon>
    </lineage>
</organism>
<evidence type="ECO:0000256" key="5">
    <source>
        <dbReference type="ARBA" id="ARBA00022741"/>
    </source>
</evidence>
<evidence type="ECO:0000313" key="11">
    <source>
        <dbReference type="EMBL" id="NIH56591.1"/>
    </source>
</evidence>
<dbReference type="Proteomes" id="UP000749311">
    <property type="component" value="Unassembled WGS sequence"/>
</dbReference>
<keyword evidence="9" id="KW-0812">Transmembrane</keyword>
<dbReference type="InterPro" id="IPR011712">
    <property type="entry name" value="Sig_transdc_His_kin_sub3_dim/P"/>
</dbReference>
<feature type="transmembrane region" description="Helical" evidence="9">
    <location>
        <begin position="47"/>
        <end position="74"/>
    </location>
</feature>
<name>A0ABX0SIX6_9ACTN</name>
<dbReference type="PANTHER" id="PTHR24421:SF10">
    <property type="entry name" value="NITRATE_NITRITE SENSOR PROTEIN NARQ"/>
    <property type="match status" value="1"/>
</dbReference>
<dbReference type="Gene3D" id="1.20.5.1930">
    <property type="match status" value="1"/>
</dbReference>
<dbReference type="Gene3D" id="3.30.565.10">
    <property type="entry name" value="Histidine kinase-like ATPase, C-terminal domain"/>
    <property type="match status" value="1"/>
</dbReference>
<sequence>MLVVAPAFAPFLEPEMLPSDVLSWSAALVPALVLPLRRRAPVAVLVALVALFAITAIGGPLLPGIGLAIAVAVFHLANDTSRKASLVVGGVVMGVMTAISVTVAVTRDLDAHVFQFIVTIAFAAAAGDATRSRREYLVAVTERADRAEQTREAEARRRVTEERLRIARDLHDAVAHQIAVISLNAGVASTAMDTDPERARAALGTIRGAARTVLAEIGDLLSMLRSDGQDAPATAPQPGLGQLDELMDQFSSTGLEVHRRIEGDLSRVRGSAGMVAYRVVQESLTNAHKYGSGHRAHVLVAVLPETLRIVVTNPVDHGAPASVPDGAATPVPGAGVGLIGIRERVSSVRGTVHAGLVPGGWRVSAELPIPKEETT</sequence>
<evidence type="ECO:0000256" key="8">
    <source>
        <dbReference type="ARBA" id="ARBA00023012"/>
    </source>
</evidence>
<keyword evidence="8" id="KW-0902">Two-component regulatory system</keyword>
<feature type="domain" description="Signal transduction histidine kinase subgroup 3 dimerisation and phosphoacceptor" evidence="10">
    <location>
        <begin position="162"/>
        <end position="227"/>
    </location>
</feature>
<evidence type="ECO:0000313" key="12">
    <source>
        <dbReference type="Proteomes" id="UP000749311"/>
    </source>
</evidence>
<dbReference type="CDD" id="cd16917">
    <property type="entry name" value="HATPase_UhpB-NarQ-NarX-like"/>
    <property type="match status" value="1"/>
</dbReference>
<keyword evidence="4" id="KW-0808">Transferase</keyword>
<dbReference type="InterPro" id="IPR050482">
    <property type="entry name" value="Sensor_HK_TwoCompSys"/>
</dbReference>
<dbReference type="PANTHER" id="PTHR24421">
    <property type="entry name" value="NITRATE/NITRITE SENSOR PROTEIN NARX-RELATED"/>
    <property type="match status" value="1"/>
</dbReference>
<evidence type="ECO:0000256" key="9">
    <source>
        <dbReference type="SAM" id="Phobius"/>
    </source>
</evidence>
<dbReference type="GO" id="GO:0016301">
    <property type="term" value="F:kinase activity"/>
    <property type="evidence" value="ECO:0007669"/>
    <property type="project" value="UniProtKB-KW"/>
</dbReference>
<feature type="transmembrane region" description="Helical" evidence="9">
    <location>
        <begin position="86"/>
        <end position="105"/>
    </location>
</feature>
<keyword evidence="12" id="KW-1185">Reference proteome</keyword>
<evidence type="ECO:0000256" key="7">
    <source>
        <dbReference type="ARBA" id="ARBA00022840"/>
    </source>
</evidence>
<evidence type="ECO:0000256" key="1">
    <source>
        <dbReference type="ARBA" id="ARBA00000085"/>
    </source>
</evidence>
<protein>
    <recommendedName>
        <fullName evidence="2">histidine kinase</fullName>
        <ecNumber evidence="2">2.7.13.3</ecNumber>
    </recommendedName>
</protein>
<keyword evidence="7" id="KW-0067">ATP-binding</keyword>
<evidence type="ECO:0000259" key="10">
    <source>
        <dbReference type="Pfam" id="PF07730"/>
    </source>
</evidence>
<reference evidence="11 12" key="1">
    <citation type="submission" date="2020-02" db="EMBL/GenBank/DDBJ databases">
        <title>Sequencing the genomes of 1000 actinobacteria strains.</title>
        <authorList>
            <person name="Klenk H.-P."/>
        </authorList>
    </citation>
    <scope>NUCLEOTIDE SEQUENCE [LARGE SCALE GENOMIC DNA]</scope>
    <source>
        <strain evidence="11 12">DSM 19609</strain>
    </source>
</reference>
<keyword evidence="9" id="KW-0472">Membrane</keyword>
<evidence type="ECO:0000256" key="4">
    <source>
        <dbReference type="ARBA" id="ARBA00022679"/>
    </source>
</evidence>
<proteinExistence type="predicted"/>
<keyword evidence="3" id="KW-0597">Phosphoprotein</keyword>
<keyword evidence="5" id="KW-0547">Nucleotide-binding</keyword>
<evidence type="ECO:0000256" key="2">
    <source>
        <dbReference type="ARBA" id="ARBA00012438"/>
    </source>
</evidence>
<dbReference type="EMBL" id="JAAMOZ010000001">
    <property type="protein sequence ID" value="NIH56591.1"/>
    <property type="molecule type" value="Genomic_DNA"/>
</dbReference>
<accession>A0ABX0SIX6</accession>
<keyword evidence="6 11" id="KW-0418">Kinase</keyword>
<comment type="catalytic activity">
    <reaction evidence="1">
        <text>ATP + protein L-histidine = ADP + protein N-phospho-L-histidine.</text>
        <dbReference type="EC" id="2.7.13.3"/>
    </reaction>
</comment>
<dbReference type="InterPro" id="IPR036890">
    <property type="entry name" value="HATPase_C_sf"/>
</dbReference>